<dbReference type="SMART" id="SM00873">
    <property type="entry name" value="B3_4"/>
    <property type="match status" value="1"/>
</dbReference>
<keyword evidence="8" id="KW-0436">Ligase</keyword>
<dbReference type="InterPro" id="IPR040659">
    <property type="entry name" value="PhetRS_B1"/>
</dbReference>
<dbReference type="GO" id="GO:0006432">
    <property type="term" value="P:phenylalanyl-tRNA aminoacylation"/>
    <property type="evidence" value="ECO:0007669"/>
    <property type="project" value="InterPro"/>
</dbReference>
<proteinExistence type="inferred from homology"/>
<evidence type="ECO:0000256" key="2">
    <source>
        <dbReference type="ARBA" id="ARBA00004496"/>
    </source>
</evidence>
<keyword evidence="12" id="KW-0460">Magnesium</keyword>
<evidence type="ECO:0000256" key="6">
    <source>
        <dbReference type="ARBA" id="ARBA00017032"/>
    </source>
</evidence>
<gene>
    <name evidence="18" type="ORF">RR46_03771</name>
</gene>
<evidence type="ECO:0000313" key="19">
    <source>
        <dbReference type="Proteomes" id="UP000053268"/>
    </source>
</evidence>
<dbReference type="InterPro" id="IPR004531">
    <property type="entry name" value="Phe-tRNA-synth_IIc_bsu_arc_euk"/>
</dbReference>
<dbReference type="Gene3D" id="3.30.930.10">
    <property type="entry name" value="Bira Bifunctional Protein, Domain 2"/>
    <property type="match status" value="2"/>
</dbReference>
<dbReference type="Gene3D" id="3.50.40.10">
    <property type="entry name" value="Phenylalanyl-trna Synthetase, Chain B, domain 3"/>
    <property type="match status" value="1"/>
</dbReference>
<dbReference type="Proteomes" id="UP000053268">
    <property type="component" value="Unassembled WGS sequence"/>
</dbReference>
<dbReference type="EMBL" id="KQ459579">
    <property type="protein sequence ID" value="KPI99406.1"/>
    <property type="molecule type" value="Genomic_DNA"/>
</dbReference>
<dbReference type="Pfam" id="PF03484">
    <property type="entry name" value="B5"/>
    <property type="match status" value="1"/>
</dbReference>
<evidence type="ECO:0000256" key="5">
    <source>
        <dbReference type="ARBA" id="ARBA00012814"/>
    </source>
</evidence>
<evidence type="ECO:0000313" key="18">
    <source>
        <dbReference type="EMBL" id="KPI99406.1"/>
    </source>
</evidence>
<dbReference type="STRING" id="66420.A0A194Q1H7"/>
<dbReference type="Gene3D" id="3.30.56.10">
    <property type="match status" value="2"/>
</dbReference>
<dbReference type="SMART" id="SM00874">
    <property type="entry name" value="B5"/>
    <property type="match status" value="1"/>
</dbReference>
<dbReference type="GO" id="GO:0003723">
    <property type="term" value="F:RNA binding"/>
    <property type="evidence" value="ECO:0007669"/>
    <property type="project" value="InterPro"/>
</dbReference>
<keyword evidence="9" id="KW-0479">Metal-binding</keyword>
<evidence type="ECO:0000256" key="3">
    <source>
        <dbReference type="ARBA" id="ARBA00007438"/>
    </source>
</evidence>
<evidence type="ECO:0000256" key="9">
    <source>
        <dbReference type="ARBA" id="ARBA00022723"/>
    </source>
</evidence>
<dbReference type="FunFam" id="3.30.56.10:FF:000005">
    <property type="entry name" value="Phenylalanine--tRNA ligase beta subunit"/>
    <property type="match status" value="1"/>
</dbReference>
<evidence type="ECO:0000256" key="4">
    <source>
        <dbReference type="ARBA" id="ARBA00011209"/>
    </source>
</evidence>
<evidence type="ECO:0000256" key="10">
    <source>
        <dbReference type="ARBA" id="ARBA00022741"/>
    </source>
</evidence>
<name>A0A194Q1H7_PAPXU</name>
<keyword evidence="14 18" id="KW-0030">Aminoacyl-tRNA synthetase</keyword>
<evidence type="ECO:0000259" key="17">
    <source>
        <dbReference type="PROSITE" id="PS51483"/>
    </source>
</evidence>
<accession>A0A194Q1H7</accession>
<dbReference type="GO" id="GO:0004826">
    <property type="term" value="F:phenylalanine-tRNA ligase activity"/>
    <property type="evidence" value="ECO:0007669"/>
    <property type="project" value="UniProtKB-EC"/>
</dbReference>
<dbReference type="GO" id="GO:0000287">
    <property type="term" value="F:magnesium ion binding"/>
    <property type="evidence" value="ECO:0007669"/>
    <property type="project" value="InterPro"/>
</dbReference>
<dbReference type="SUPFAM" id="SSF46955">
    <property type="entry name" value="Putative DNA-binding domain"/>
    <property type="match status" value="2"/>
</dbReference>
<dbReference type="Pfam" id="PF03483">
    <property type="entry name" value="B3_4"/>
    <property type="match status" value="1"/>
</dbReference>
<dbReference type="GO" id="GO:0009328">
    <property type="term" value="C:phenylalanine-tRNA ligase complex"/>
    <property type="evidence" value="ECO:0007669"/>
    <property type="project" value="TreeGrafter"/>
</dbReference>
<comment type="cofactor">
    <cofactor evidence="1">
        <name>Mg(2+)</name>
        <dbReference type="ChEBI" id="CHEBI:18420"/>
    </cofactor>
</comment>
<evidence type="ECO:0000256" key="12">
    <source>
        <dbReference type="ARBA" id="ARBA00022842"/>
    </source>
</evidence>
<keyword evidence="19" id="KW-1185">Reference proteome</keyword>
<dbReference type="InterPro" id="IPR009061">
    <property type="entry name" value="DNA-bd_dom_put_sf"/>
</dbReference>
<evidence type="ECO:0000256" key="16">
    <source>
        <dbReference type="ARBA" id="ARBA00049255"/>
    </source>
</evidence>
<evidence type="ECO:0000256" key="7">
    <source>
        <dbReference type="ARBA" id="ARBA00022490"/>
    </source>
</evidence>
<evidence type="ECO:0000256" key="8">
    <source>
        <dbReference type="ARBA" id="ARBA00022598"/>
    </source>
</evidence>
<protein>
    <recommendedName>
        <fullName evidence="6">Phenylalanine--tRNA ligase beta subunit</fullName>
        <ecNumber evidence="5">6.1.1.20</ecNumber>
    </recommendedName>
    <alternativeName>
        <fullName evidence="15">Phenylalanyl-tRNA synthetase beta subunit</fullName>
    </alternativeName>
</protein>
<comment type="catalytic activity">
    <reaction evidence="16">
        <text>tRNA(Phe) + L-phenylalanine + ATP = L-phenylalanyl-tRNA(Phe) + AMP + diphosphate + H(+)</text>
        <dbReference type="Rhea" id="RHEA:19413"/>
        <dbReference type="Rhea" id="RHEA-COMP:9668"/>
        <dbReference type="Rhea" id="RHEA-COMP:9699"/>
        <dbReference type="ChEBI" id="CHEBI:15378"/>
        <dbReference type="ChEBI" id="CHEBI:30616"/>
        <dbReference type="ChEBI" id="CHEBI:33019"/>
        <dbReference type="ChEBI" id="CHEBI:58095"/>
        <dbReference type="ChEBI" id="CHEBI:78442"/>
        <dbReference type="ChEBI" id="CHEBI:78531"/>
        <dbReference type="ChEBI" id="CHEBI:456215"/>
        <dbReference type="EC" id="6.1.1.20"/>
    </reaction>
</comment>
<dbReference type="SUPFAM" id="SSF55681">
    <property type="entry name" value="Class II aaRS and biotin synthetases"/>
    <property type="match status" value="2"/>
</dbReference>
<dbReference type="InterPro" id="IPR041616">
    <property type="entry name" value="PheRS_beta_core"/>
</dbReference>
<dbReference type="InterPro" id="IPR005147">
    <property type="entry name" value="tRNA_synthase_B5-dom"/>
</dbReference>
<dbReference type="GO" id="GO:0005524">
    <property type="term" value="F:ATP binding"/>
    <property type="evidence" value="ECO:0007669"/>
    <property type="project" value="UniProtKB-KW"/>
</dbReference>
<organism evidence="18 19">
    <name type="scientific">Papilio xuthus</name>
    <name type="common">Asian swallowtail butterfly</name>
    <dbReference type="NCBI Taxonomy" id="66420"/>
    <lineage>
        <taxon>Eukaryota</taxon>
        <taxon>Metazoa</taxon>
        <taxon>Ecdysozoa</taxon>
        <taxon>Arthropoda</taxon>
        <taxon>Hexapoda</taxon>
        <taxon>Insecta</taxon>
        <taxon>Pterygota</taxon>
        <taxon>Neoptera</taxon>
        <taxon>Endopterygota</taxon>
        <taxon>Lepidoptera</taxon>
        <taxon>Glossata</taxon>
        <taxon>Ditrysia</taxon>
        <taxon>Papilionoidea</taxon>
        <taxon>Papilionidae</taxon>
        <taxon>Papilioninae</taxon>
        <taxon>Papilio</taxon>
    </lineage>
</organism>
<dbReference type="NCBIfam" id="TIGR00471">
    <property type="entry name" value="pheT_arch"/>
    <property type="match status" value="1"/>
</dbReference>
<dbReference type="FunFam" id="3.50.40.10:FF:000002">
    <property type="entry name" value="phenylalanine--tRNA ligase beta subunit"/>
    <property type="match status" value="1"/>
</dbReference>
<dbReference type="EC" id="6.1.1.20" evidence="5"/>
<comment type="subcellular location">
    <subcellularLocation>
        <location evidence="2">Cytoplasm</location>
    </subcellularLocation>
</comment>
<dbReference type="Pfam" id="PF17759">
    <property type="entry name" value="tRNA_synthFbeta"/>
    <property type="match status" value="2"/>
</dbReference>
<dbReference type="CDD" id="cd00769">
    <property type="entry name" value="PheRS_beta_core"/>
    <property type="match status" value="1"/>
</dbReference>
<dbReference type="FunFam" id="3.30.930.10:FF:000059">
    <property type="entry name" value="phenylalanine--tRNA ligase beta subunit"/>
    <property type="match status" value="1"/>
</dbReference>
<evidence type="ECO:0000256" key="15">
    <source>
        <dbReference type="ARBA" id="ARBA00033189"/>
    </source>
</evidence>
<evidence type="ECO:0000256" key="1">
    <source>
        <dbReference type="ARBA" id="ARBA00001946"/>
    </source>
</evidence>
<dbReference type="PANTHER" id="PTHR10947:SF0">
    <property type="entry name" value="PHENYLALANINE--TRNA LIGASE BETA SUBUNIT"/>
    <property type="match status" value="1"/>
</dbReference>
<dbReference type="InterPro" id="IPR045864">
    <property type="entry name" value="aa-tRNA-synth_II/BPL/LPL"/>
</dbReference>
<dbReference type="PANTHER" id="PTHR10947">
    <property type="entry name" value="PHENYLALANYL-TRNA SYNTHETASE BETA CHAIN AND LEUCINE-RICH REPEAT-CONTAINING PROTEIN 47"/>
    <property type="match status" value="1"/>
</dbReference>
<keyword evidence="10" id="KW-0547">Nucleotide-binding</keyword>
<dbReference type="SUPFAM" id="SSF56037">
    <property type="entry name" value="PheT/TilS domain"/>
    <property type="match status" value="1"/>
</dbReference>
<evidence type="ECO:0000256" key="14">
    <source>
        <dbReference type="ARBA" id="ARBA00023146"/>
    </source>
</evidence>
<comment type="subunit">
    <text evidence="4">Tetramer of two alpha and two beta subunits.</text>
</comment>
<dbReference type="InterPro" id="IPR045060">
    <property type="entry name" value="Phe-tRNA-ligase_IIc_bsu"/>
</dbReference>
<evidence type="ECO:0000256" key="13">
    <source>
        <dbReference type="ARBA" id="ARBA00022917"/>
    </source>
</evidence>
<reference evidence="18 19" key="1">
    <citation type="journal article" date="2015" name="Nat. Commun.">
        <title>Outbred genome sequencing and CRISPR/Cas9 gene editing in butterflies.</title>
        <authorList>
            <person name="Li X."/>
            <person name="Fan D."/>
            <person name="Zhang W."/>
            <person name="Liu G."/>
            <person name="Zhang L."/>
            <person name="Zhao L."/>
            <person name="Fang X."/>
            <person name="Chen L."/>
            <person name="Dong Y."/>
            <person name="Chen Y."/>
            <person name="Ding Y."/>
            <person name="Zhao R."/>
            <person name="Feng M."/>
            <person name="Zhu Y."/>
            <person name="Feng Y."/>
            <person name="Jiang X."/>
            <person name="Zhu D."/>
            <person name="Xiang H."/>
            <person name="Feng X."/>
            <person name="Li S."/>
            <person name="Wang J."/>
            <person name="Zhang G."/>
            <person name="Kronforst M.R."/>
            <person name="Wang W."/>
        </authorList>
    </citation>
    <scope>NUCLEOTIDE SEQUENCE [LARGE SCALE GENOMIC DNA]</scope>
    <source>
        <strain evidence="18">Ya'a_city_454_Px</strain>
        <tissue evidence="18">Whole body</tissue>
    </source>
</reference>
<keyword evidence="7" id="KW-0963">Cytoplasm</keyword>
<dbReference type="PROSITE" id="PS51483">
    <property type="entry name" value="B5"/>
    <property type="match status" value="1"/>
</dbReference>
<feature type="domain" description="B5" evidence="17">
    <location>
        <begin position="301"/>
        <end position="378"/>
    </location>
</feature>
<sequence length="690" mass="76859">MPTISVKRDSLFKALGQTYTDEEFEQLCFEFGLELDEVTTEKQMLLKEQGDQAAVGVSEDILYRIDIPANRYDLLCLEGLVNGILVFQGKKSPPQYKFRKYEDCYSLHLTPSTAEIRPYAVAAILRGITFTKESYDSFIDLQDKLHQNICRKRTLVAIGTHDLDTIQGPFVYDALPPSQIKFKALNQQKETTATELMELYSSHPQLKQYLGIIKDSPVYPIIKDKNGVVLSMPPIINSDHSKITLDTKNVFIECTATDLTKAIVVLDTIVCMFSGYCSSQYEVQQCKVYAPDGTYQLYPKLEYREEVINVDTANRYIGINEEGSSLAGLLSRMCLRSSVSQCEQRVRVSVPPTRHDVIHACDLYEDIAIAYGGASCSLMPGALGGRSTSPYPNATTGLATTPFPSLPYKKGYNRIERREAAVATCGRQQPLNKLTEQLRQEAAHAGYTEALTFTLCSREDVANKLGVKIEDVPAVHISNPKTLEFQVVRTVLLPGLLKTLAANKKMPLPLKLFEISDVVLQDKDSANKLGVKIEDVPAVHISNPKTLEFQVVRTVLLPGLLKTLAANKKMPLPLKLFEISDVVLQDKDSETGARNERRVCAVYCGKAAGFQYVHGLLDTLMSLLRQPWCKDTGYYLRQKEDPAYFPGRCAEVVLRGEVIGKIGVIHPTVLTAFDLTNPCSAVEINIEPFV</sequence>
<dbReference type="AlphaFoldDB" id="A0A194Q1H7"/>
<evidence type="ECO:0000256" key="11">
    <source>
        <dbReference type="ARBA" id="ARBA00022840"/>
    </source>
</evidence>
<dbReference type="InterPro" id="IPR020825">
    <property type="entry name" value="Phe-tRNA_synthase-like_B3/B4"/>
</dbReference>
<keyword evidence="11" id="KW-0067">ATP-binding</keyword>
<dbReference type="Pfam" id="PF18262">
    <property type="entry name" value="PhetRS_B1"/>
    <property type="match status" value="1"/>
</dbReference>
<dbReference type="InterPro" id="IPR005146">
    <property type="entry name" value="B3/B4_tRNA-bd"/>
</dbReference>
<keyword evidence="13" id="KW-0648">Protein biosynthesis</keyword>
<comment type="similarity">
    <text evidence="3">Belongs to the phenylalanyl-tRNA synthetase beta subunit family. Type 2 subfamily.</text>
</comment>